<gene>
    <name evidence="1" type="ORF">N7G274_003340</name>
</gene>
<organism evidence="1 2">
    <name type="scientific">Stereocaulon virgatum</name>
    <dbReference type="NCBI Taxonomy" id="373712"/>
    <lineage>
        <taxon>Eukaryota</taxon>
        <taxon>Fungi</taxon>
        <taxon>Dikarya</taxon>
        <taxon>Ascomycota</taxon>
        <taxon>Pezizomycotina</taxon>
        <taxon>Lecanoromycetes</taxon>
        <taxon>OSLEUM clade</taxon>
        <taxon>Lecanoromycetidae</taxon>
        <taxon>Lecanorales</taxon>
        <taxon>Lecanorineae</taxon>
        <taxon>Stereocaulaceae</taxon>
        <taxon>Stereocaulon</taxon>
    </lineage>
</organism>
<proteinExistence type="predicted"/>
<evidence type="ECO:0000313" key="1">
    <source>
        <dbReference type="EMBL" id="KAL2043820.1"/>
    </source>
</evidence>
<protein>
    <recommendedName>
        <fullName evidence="3">Nuclear distribution protein RO10</fullName>
    </recommendedName>
</protein>
<dbReference type="Pfam" id="PF07426">
    <property type="entry name" value="Dynactin_p22"/>
    <property type="match status" value="1"/>
</dbReference>
<dbReference type="InterPro" id="IPR009991">
    <property type="entry name" value="DCTN3"/>
</dbReference>
<evidence type="ECO:0008006" key="3">
    <source>
        <dbReference type="Google" id="ProtNLM"/>
    </source>
</evidence>
<name>A0ABR4ADI8_9LECA</name>
<keyword evidence="2" id="KW-1185">Reference proteome</keyword>
<sequence>MIYIEPPIPNKVLIQFGRCCTSVLQMSNLSDEIALETLDALESRLQRIEWFLSGGDEAKESLHQVAARGRDSTVQGRLARLESNLGKLSSKSPVVREILKLYAKHPNLFQPTVSDVPTTLSTSELLAVISSCATSYPTTASRLNAIKDLPIPNAESSTSLIALYPRLAKLELLQESQAREMAELRIRTASAIQRWYELGVLGESECWSEWEGRVVIIEKKVRQGEIRKAQETMERQTYQP</sequence>
<reference evidence="1 2" key="1">
    <citation type="submission" date="2024-09" db="EMBL/GenBank/DDBJ databases">
        <title>Rethinking Asexuality: The Enigmatic Case of Functional Sexual Genes in Lepraria (Stereocaulaceae).</title>
        <authorList>
            <person name="Doellman M."/>
            <person name="Sun Y."/>
            <person name="Barcenas-Pena A."/>
            <person name="Lumbsch H.T."/>
            <person name="Grewe F."/>
        </authorList>
    </citation>
    <scope>NUCLEOTIDE SEQUENCE [LARGE SCALE GENOMIC DNA]</scope>
    <source>
        <strain evidence="1 2">Mercado 3170</strain>
    </source>
</reference>
<dbReference type="EMBL" id="JBEFKJ010000010">
    <property type="protein sequence ID" value="KAL2043820.1"/>
    <property type="molecule type" value="Genomic_DNA"/>
</dbReference>
<accession>A0ABR4ADI8</accession>
<dbReference type="Proteomes" id="UP001590950">
    <property type="component" value="Unassembled WGS sequence"/>
</dbReference>
<comment type="caution">
    <text evidence="1">The sequence shown here is derived from an EMBL/GenBank/DDBJ whole genome shotgun (WGS) entry which is preliminary data.</text>
</comment>
<evidence type="ECO:0000313" key="2">
    <source>
        <dbReference type="Proteomes" id="UP001590950"/>
    </source>
</evidence>